<evidence type="ECO:0000313" key="3">
    <source>
        <dbReference type="Proteomes" id="UP001187343"/>
    </source>
</evidence>
<feature type="region of interest" description="Disordered" evidence="1">
    <location>
        <begin position="43"/>
        <end position="66"/>
    </location>
</feature>
<proteinExistence type="predicted"/>
<protein>
    <submittedName>
        <fullName evidence="2">Uncharacterized protein</fullName>
    </submittedName>
</protein>
<accession>A0AA88P8U4</accession>
<gene>
    <name evidence="2" type="ORF">Q8A67_018280</name>
</gene>
<keyword evidence="3" id="KW-1185">Reference proteome</keyword>
<evidence type="ECO:0000313" key="2">
    <source>
        <dbReference type="EMBL" id="KAK2881012.1"/>
    </source>
</evidence>
<dbReference type="Proteomes" id="UP001187343">
    <property type="component" value="Unassembled WGS sequence"/>
</dbReference>
<sequence>MSCASWQQECHLLWCSHQAKVTRSAGRGEVRAERGSRLNLKETGSFLSGEHGTESSLSRLTAPLRA</sequence>
<name>A0AA88P8U4_9TELE</name>
<organism evidence="2 3">
    <name type="scientific">Cirrhinus molitorella</name>
    <name type="common">mud carp</name>
    <dbReference type="NCBI Taxonomy" id="172907"/>
    <lineage>
        <taxon>Eukaryota</taxon>
        <taxon>Metazoa</taxon>
        <taxon>Chordata</taxon>
        <taxon>Craniata</taxon>
        <taxon>Vertebrata</taxon>
        <taxon>Euteleostomi</taxon>
        <taxon>Actinopterygii</taxon>
        <taxon>Neopterygii</taxon>
        <taxon>Teleostei</taxon>
        <taxon>Ostariophysi</taxon>
        <taxon>Cypriniformes</taxon>
        <taxon>Cyprinidae</taxon>
        <taxon>Labeoninae</taxon>
        <taxon>Labeonini</taxon>
        <taxon>Cirrhinus</taxon>
    </lineage>
</organism>
<reference evidence="2" key="1">
    <citation type="submission" date="2023-08" db="EMBL/GenBank/DDBJ databases">
        <title>Chromosome-level Genome Assembly of mud carp (Cirrhinus molitorella).</title>
        <authorList>
            <person name="Liu H."/>
        </authorList>
    </citation>
    <scope>NUCLEOTIDE SEQUENCE</scope>
    <source>
        <strain evidence="2">Prfri</strain>
        <tissue evidence="2">Muscle</tissue>
    </source>
</reference>
<evidence type="ECO:0000256" key="1">
    <source>
        <dbReference type="SAM" id="MobiDB-lite"/>
    </source>
</evidence>
<comment type="caution">
    <text evidence="2">The sequence shown here is derived from an EMBL/GenBank/DDBJ whole genome shotgun (WGS) entry which is preliminary data.</text>
</comment>
<dbReference type="EMBL" id="JAUYZG010000018">
    <property type="protein sequence ID" value="KAK2881012.1"/>
    <property type="molecule type" value="Genomic_DNA"/>
</dbReference>
<dbReference type="AlphaFoldDB" id="A0AA88P8U4"/>